<feature type="transmembrane region" description="Helical" evidence="6">
    <location>
        <begin position="191"/>
        <end position="209"/>
    </location>
</feature>
<keyword evidence="4 6" id="KW-0472">Membrane</keyword>
<reference evidence="7 8" key="1">
    <citation type="submission" date="2020-08" db="EMBL/GenBank/DDBJ databases">
        <title>Aphidius gifuensis genome sequencing and assembly.</title>
        <authorList>
            <person name="Du Z."/>
        </authorList>
    </citation>
    <scope>NUCLEOTIDE SEQUENCE [LARGE SCALE GENOMIC DNA]</scope>
    <source>
        <strain evidence="7">YNYX2018</strain>
        <tissue evidence="7">Adults</tissue>
    </source>
</reference>
<feature type="transmembrane region" description="Helical" evidence="6">
    <location>
        <begin position="444"/>
        <end position="463"/>
    </location>
</feature>
<evidence type="ECO:0000313" key="7">
    <source>
        <dbReference type="EMBL" id="KAF7987643.1"/>
    </source>
</evidence>
<comment type="caution">
    <text evidence="7">The sequence shown here is derived from an EMBL/GenBank/DDBJ whole genome shotgun (WGS) entry which is preliminary data.</text>
</comment>
<feature type="transmembrane region" description="Helical" evidence="6">
    <location>
        <begin position="123"/>
        <end position="141"/>
    </location>
</feature>
<sequence>MSEESLPSTNGGNEEHVESHGILSKYFKWVRYVSVEPTMWLYMMAFMTTTVIEQSLFSYKACRVDHNLTEEICRNLTANNALKEKVQITVSKFHQWNDISGHVVPIILALFLGNWSDRRGRKLPLVIGLTGKAIYSGMVVVNMLQPNWNLNMIVWTATIPSGMLGGDVAIFASCFAYIADVSSHKQRTLRVTILDIAYLSAMPTGIYLGSYLYNKVFDKSYTIMFAINTSLLVLSIIYSLIFLKWQTNERQKPVDTKNIISDFFDKDHVISTFKTITKTRPKFGRLHLWILFIAMILYMFQRAETQMIFLYTQRVFNWDVTANSYFRVYKSSLLIIAMLIVARTLDGVIRDTYIVALGALSHAIGRVLFATAKTTTVFYIGASFAAFGPIVAPTLRSMTSKVVPAHERGKAFAILAVCDNAVPLISSPLYSQLYIKTLNYFPSAIYWLTFATQVSILFLALIIRCTMRSNEEEFEDNENEQSSSDKRTTAQDKTEE</sequence>
<evidence type="ECO:0000256" key="4">
    <source>
        <dbReference type="ARBA" id="ARBA00023136"/>
    </source>
</evidence>
<dbReference type="Gene3D" id="1.20.1250.20">
    <property type="entry name" value="MFS general substrate transporter like domains"/>
    <property type="match status" value="1"/>
</dbReference>
<dbReference type="SUPFAM" id="SSF103473">
    <property type="entry name" value="MFS general substrate transporter"/>
    <property type="match status" value="1"/>
</dbReference>
<protein>
    <recommendedName>
        <fullName evidence="9">Proton-coupled folate transporter</fullName>
    </recommendedName>
</protein>
<dbReference type="Proteomes" id="UP000639338">
    <property type="component" value="Unassembled WGS sequence"/>
</dbReference>
<dbReference type="GO" id="GO:0022857">
    <property type="term" value="F:transmembrane transporter activity"/>
    <property type="evidence" value="ECO:0007669"/>
    <property type="project" value="InterPro"/>
</dbReference>
<evidence type="ECO:0008006" key="9">
    <source>
        <dbReference type="Google" id="ProtNLM"/>
    </source>
</evidence>
<organism evidence="7 8">
    <name type="scientific">Aphidius gifuensis</name>
    <name type="common">Parasitoid wasp</name>
    <dbReference type="NCBI Taxonomy" id="684658"/>
    <lineage>
        <taxon>Eukaryota</taxon>
        <taxon>Metazoa</taxon>
        <taxon>Ecdysozoa</taxon>
        <taxon>Arthropoda</taxon>
        <taxon>Hexapoda</taxon>
        <taxon>Insecta</taxon>
        <taxon>Pterygota</taxon>
        <taxon>Neoptera</taxon>
        <taxon>Endopterygota</taxon>
        <taxon>Hymenoptera</taxon>
        <taxon>Apocrita</taxon>
        <taxon>Ichneumonoidea</taxon>
        <taxon>Braconidae</taxon>
        <taxon>Aphidiinae</taxon>
        <taxon>Aphidius</taxon>
    </lineage>
</organism>
<dbReference type="InterPro" id="IPR036259">
    <property type="entry name" value="MFS_trans_sf"/>
</dbReference>
<gene>
    <name evidence="7" type="ORF">HCN44_003506</name>
</gene>
<feature type="transmembrane region" description="Helical" evidence="6">
    <location>
        <begin position="353"/>
        <end position="372"/>
    </location>
</feature>
<feature type="transmembrane region" description="Helical" evidence="6">
    <location>
        <begin position="153"/>
        <end position="179"/>
    </location>
</feature>
<evidence type="ECO:0000256" key="3">
    <source>
        <dbReference type="ARBA" id="ARBA00022989"/>
    </source>
</evidence>
<evidence type="ECO:0000256" key="2">
    <source>
        <dbReference type="ARBA" id="ARBA00022692"/>
    </source>
</evidence>
<evidence type="ECO:0000256" key="5">
    <source>
        <dbReference type="SAM" id="MobiDB-lite"/>
    </source>
</evidence>
<feature type="transmembrane region" description="Helical" evidence="6">
    <location>
        <begin position="378"/>
        <end position="399"/>
    </location>
</feature>
<feature type="transmembrane region" description="Helical" evidence="6">
    <location>
        <begin position="283"/>
        <end position="300"/>
    </location>
</feature>
<dbReference type="PANTHER" id="PTHR23507:SF37">
    <property type="entry name" value="GH08173P"/>
    <property type="match status" value="1"/>
</dbReference>
<dbReference type="OrthoDB" id="419734at2759"/>
<evidence type="ECO:0000256" key="1">
    <source>
        <dbReference type="ARBA" id="ARBA00004141"/>
    </source>
</evidence>
<feature type="region of interest" description="Disordered" evidence="5">
    <location>
        <begin position="472"/>
        <end position="496"/>
    </location>
</feature>
<keyword evidence="8" id="KW-1185">Reference proteome</keyword>
<dbReference type="Pfam" id="PF07690">
    <property type="entry name" value="MFS_1"/>
    <property type="match status" value="1"/>
</dbReference>
<proteinExistence type="predicted"/>
<dbReference type="PANTHER" id="PTHR23507">
    <property type="entry name" value="ZGC:174356"/>
    <property type="match status" value="1"/>
</dbReference>
<keyword evidence="2 6" id="KW-0812">Transmembrane</keyword>
<keyword evidence="3 6" id="KW-1133">Transmembrane helix</keyword>
<accession>A0A834XIE0</accession>
<dbReference type="InterPro" id="IPR011701">
    <property type="entry name" value="MFS"/>
</dbReference>
<comment type="subcellular location">
    <subcellularLocation>
        <location evidence="1">Membrane</location>
        <topology evidence="1">Multi-pass membrane protein</topology>
    </subcellularLocation>
</comment>
<evidence type="ECO:0000313" key="8">
    <source>
        <dbReference type="Proteomes" id="UP000639338"/>
    </source>
</evidence>
<feature type="transmembrane region" description="Helical" evidence="6">
    <location>
        <begin position="221"/>
        <end position="243"/>
    </location>
</feature>
<name>A0A834XIE0_APHGI</name>
<feature type="compositionally biased region" description="Basic and acidic residues" evidence="5">
    <location>
        <begin position="483"/>
        <end position="496"/>
    </location>
</feature>
<dbReference type="GO" id="GO:0016020">
    <property type="term" value="C:membrane"/>
    <property type="evidence" value="ECO:0007669"/>
    <property type="project" value="UniProtKB-SubCell"/>
</dbReference>
<dbReference type="AlphaFoldDB" id="A0A834XIE0"/>
<dbReference type="EMBL" id="JACMRX010000006">
    <property type="protein sequence ID" value="KAF7987643.1"/>
    <property type="molecule type" value="Genomic_DNA"/>
</dbReference>
<evidence type="ECO:0000256" key="6">
    <source>
        <dbReference type="SAM" id="Phobius"/>
    </source>
</evidence>